<proteinExistence type="predicted"/>
<keyword evidence="2" id="KW-1185">Reference proteome</keyword>
<dbReference type="Proteomes" id="UP000826661">
    <property type="component" value="Chromosome IV"/>
</dbReference>
<accession>A0A8G0PFB1</accession>
<evidence type="ECO:0000313" key="1">
    <source>
        <dbReference type="EMBL" id="QYT00531.1"/>
    </source>
</evidence>
<organism evidence="1 2">
    <name type="scientific">Trichoderma simmonsii</name>
    <dbReference type="NCBI Taxonomy" id="1491479"/>
    <lineage>
        <taxon>Eukaryota</taxon>
        <taxon>Fungi</taxon>
        <taxon>Dikarya</taxon>
        <taxon>Ascomycota</taxon>
        <taxon>Pezizomycotina</taxon>
        <taxon>Sordariomycetes</taxon>
        <taxon>Hypocreomycetidae</taxon>
        <taxon>Hypocreales</taxon>
        <taxon>Hypocreaceae</taxon>
        <taxon>Trichoderma</taxon>
    </lineage>
</organism>
<reference evidence="1 2" key="1">
    <citation type="journal article" date="2021" name="BMC Genomics">
        <title>Telomere-to-telomere genome assembly of asparaginase-producing Trichoderma simmonsii.</title>
        <authorList>
            <person name="Chung D."/>
            <person name="Kwon Y.M."/>
            <person name="Yang Y."/>
        </authorList>
    </citation>
    <scope>NUCLEOTIDE SEQUENCE [LARGE SCALE GENOMIC DNA]</scope>
    <source>
        <strain evidence="1 2">GH-Sj1</strain>
    </source>
</reference>
<protein>
    <submittedName>
        <fullName evidence="1">Uncharacterized protein</fullName>
    </submittedName>
</protein>
<dbReference type="EMBL" id="CP075867">
    <property type="protein sequence ID" value="QYT00531.1"/>
    <property type="molecule type" value="Genomic_DNA"/>
</dbReference>
<sequence length="101" mass="11081">MQMFLILLPPYKLPTSASPPAVITKGLATPPPVLVSHLLYSGTRLSEPFHHFPLHVMLPTGQAIVRQTARLDIAYLSLSQVLILQFLLLNASGDHFRGIGK</sequence>
<name>A0A8G0PFB1_9HYPO</name>
<dbReference type="AlphaFoldDB" id="A0A8G0PFB1"/>
<evidence type="ECO:0000313" key="2">
    <source>
        <dbReference type="Proteomes" id="UP000826661"/>
    </source>
</evidence>
<gene>
    <name evidence="1" type="ORF">H0G86_007612</name>
</gene>